<sequence>MELFKGIAKDKTNADIGWMNSKASAYEYGYLRAAQILSIDYENHHTIDKDSLIFPIIFLYRQHIELSLKSIIRSLYIKLQVKKHDQLLGKHKLLLLWDKTIELYSEYVNKKKPTLLFTNQNFKEERKIISEFNLIDEDSFSFRYSTDKKGNELLNDISYISLNNFQLKISIVIKTVENIFNTILHDEN</sequence>
<evidence type="ECO:0000313" key="1">
    <source>
        <dbReference type="EMBL" id="MEB5477133.1"/>
    </source>
</evidence>
<keyword evidence="2" id="KW-1185">Reference proteome</keyword>
<gene>
    <name evidence="1" type="ORF">I2F25_08785</name>
</gene>
<dbReference type="EMBL" id="VTDN01000006">
    <property type="protein sequence ID" value="MEB5477133.1"/>
    <property type="molecule type" value="Genomic_DNA"/>
</dbReference>
<evidence type="ECO:0000313" key="2">
    <source>
        <dbReference type="Proteomes" id="UP001339883"/>
    </source>
</evidence>
<protein>
    <recommendedName>
        <fullName evidence="3">HEPN domain-containing protein</fullName>
    </recommendedName>
</protein>
<name>A0ABU6DTG5_9GAMM</name>
<reference evidence="1 2" key="1">
    <citation type="submission" date="2019-08" db="EMBL/GenBank/DDBJ databases">
        <title>Five species of Acinetobacter isolated from floral nectar and animal pollinators.</title>
        <authorList>
            <person name="Hendry T.A."/>
        </authorList>
    </citation>
    <scope>NUCLEOTIDE SEQUENCE [LARGE SCALE GENOMIC DNA]</scope>
    <source>
        <strain evidence="1 2">MD18.27</strain>
    </source>
</reference>
<evidence type="ECO:0008006" key="3">
    <source>
        <dbReference type="Google" id="ProtNLM"/>
    </source>
</evidence>
<dbReference type="RefSeq" id="WP_325775525.1">
    <property type="nucleotide sequence ID" value="NZ_VTDN01000006.1"/>
</dbReference>
<accession>A0ABU6DTG5</accession>
<proteinExistence type="predicted"/>
<dbReference type="Proteomes" id="UP001339883">
    <property type="component" value="Unassembled WGS sequence"/>
</dbReference>
<comment type="caution">
    <text evidence="1">The sequence shown here is derived from an EMBL/GenBank/DDBJ whole genome shotgun (WGS) entry which is preliminary data.</text>
</comment>
<organism evidence="1 2">
    <name type="scientific">Acinetobacter pollinis</name>
    <dbReference type="NCBI Taxonomy" id="2605270"/>
    <lineage>
        <taxon>Bacteria</taxon>
        <taxon>Pseudomonadati</taxon>
        <taxon>Pseudomonadota</taxon>
        <taxon>Gammaproteobacteria</taxon>
        <taxon>Moraxellales</taxon>
        <taxon>Moraxellaceae</taxon>
        <taxon>Acinetobacter</taxon>
    </lineage>
</organism>